<keyword evidence="3" id="KW-1185">Reference proteome</keyword>
<proteinExistence type="predicted"/>
<dbReference type="Proteomes" id="UP000004986">
    <property type="component" value="Unassembled WGS sequence"/>
</dbReference>
<dbReference type="AlphaFoldDB" id="F3GS28"/>
<evidence type="ECO:0000259" key="1">
    <source>
        <dbReference type="Pfam" id="PF11896"/>
    </source>
</evidence>
<protein>
    <submittedName>
        <fullName evidence="2">Alpha amylase, catalytic region</fullName>
    </submittedName>
</protein>
<evidence type="ECO:0000313" key="2">
    <source>
        <dbReference type="EMBL" id="EGH49881.1"/>
    </source>
</evidence>
<evidence type="ECO:0000313" key="3">
    <source>
        <dbReference type="Proteomes" id="UP000004986"/>
    </source>
</evidence>
<comment type="caution">
    <text evidence="2">The sequence shown here is derived from an EMBL/GenBank/DDBJ whole genome shotgun (WGS) entry which is preliminary data.</text>
</comment>
<dbReference type="Gene3D" id="2.60.40.10">
    <property type="entry name" value="Immunoglobulins"/>
    <property type="match status" value="1"/>
</dbReference>
<dbReference type="GO" id="GO:0004553">
    <property type="term" value="F:hydrolase activity, hydrolyzing O-glycosyl compounds"/>
    <property type="evidence" value="ECO:0007669"/>
    <property type="project" value="InterPro"/>
</dbReference>
<accession>F3GS28</accession>
<dbReference type="InterPro" id="IPR021828">
    <property type="entry name" value="GlgE_dom_N/S"/>
</dbReference>
<dbReference type="InterPro" id="IPR013783">
    <property type="entry name" value="Ig-like_fold"/>
</dbReference>
<sequence length="35" mass="4049">PMRDLGNDSWVGEFTPTSVSRHVFRLESWIEETGL</sequence>
<organism evidence="2 3">
    <name type="scientific">Pseudomonas syringae pv. pisi str. 1704B</name>
    <dbReference type="NCBI Taxonomy" id="629263"/>
    <lineage>
        <taxon>Bacteria</taxon>
        <taxon>Pseudomonadati</taxon>
        <taxon>Pseudomonadota</taxon>
        <taxon>Gammaproteobacteria</taxon>
        <taxon>Pseudomonadales</taxon>
        <taxon>Pseudomonadaceae</taxon>
        <taxon>Pseudomonas</taxon>
        <taxon>Pseudomonas syringae</taxon>
    </lineage>
</organism>
<name>F3GS28_PSESJ</name>
<reference evidence="2 3" key="1">
    <citation type="journal article" date="2011" name="PLoS Pathog.">
        <title>Dynamic evolution of pathogenicity revealed by sequencing and comparative genomics of 19 Pseudomonas syringae isolates.</title>
        <authorList>
            <person name="Baltrus D.A."/>
            <person name="Nishimura M.T."/>
            <person name="Romanchuk A."/>
            <person name="Chang J.H."/>
            <person name="Mukhtar M.S."/>
            <person name="Cherkis K."/>
            <person name="Roach J."/>
            <person name="Grant S.R."/>
            <person name="Jones C.D."/>
            <person name="Dangl J.L."/>
        </authorList>
    </citation>
    <scope>NUCLEOTIDE SEQUENCE [LARGE SCALE GENOMIC DNA]</scope>
    <source>
        <strain evidence="2 3">1704B</strain>
    </source>
</reference>
<feature type="non-terminal residue" evidence="2">
    <location>
        <position position="1"/>
    </location>
</feature>
<dbReference type="Pfam" id="PF11896">
    <property type="entry name" value="GlgE_dom_N_S"/>
    <property type="match status" value="1"/>
</dbReference>
<feature type="non-terminal residue" evidence="2">
    <location>
        <position position="35"/>
    </location>
</feature>
<gene>
    <name evidence="2" type="ORF">PSYPI_48747</name>
</gene>
<dbReference type="EMBL" id="AEAI01004852">
    <property type="protein sequence ID" value="EGH49881.1"/>
    <property type="molecule type" value="Genomic_DNA"/>
</dbReference>
<feature type="domain" description="Alpha-1,4-glucan:maltose-1-phosphate maltosyltransferase" evidence="1">
    <location>
        <begin position="1"/>
        <end position="32"/>
    </location>
</feature>